<feature type="compositionally biased region" description="Basic and acidic residues" evidence="1">
    <location>
        <begin position="13"/>
        <end position="34"/>
    </location>
</feature>
<name>A0A814S1L8_9BILA</name>
<evidence type="ECO:0000313" key="4">
    <source>
        <dbReference type="Proteomes" id="UP000663854"/>
    </source>
</evidence>
<dbReference type="EMBL" id="CAJNOL010001499">
    <property type="protein sequence ID" value="CAF1371144.1"/>
    <property type="molecule type" value="Genomic_DNA"/>
</dbReference>
<evidence type="ECO:0000256" key="1">
    <source>
        <dbReference type="SAM" id="MobiDB-lite"/>
    </source>
</evidence>
<protein>
    <submittedName>
        <fullName evidence="2">Uncharacterized protein</fullName>
    </submittedName>
</protein>
<dbReference type="AlphaFoldDB" id="A0A814S1L8"/>
<gene>
    <name evidence="3" type="ORF">JXQ802_LOCUS33158</name>
    <name evidence="2" type="ORF">PYM288_LOCUS21699</name>
</gene>
<reference evidence="2" key="1">
    <citation type="submission" date="2021-02" db="EMBL/GenBank/DDBJ databases">
        <authorList>
            <person name="Nowell W R."/>
        </authorList>
    </citation>
    <scope>NUCLEOTIDE SEQUENCE</scope>
</reference>
<dbReference type="EMBL" id="CAJNOH010000875">
    <property type="protein sequence ID" value="CAF1140828.1"/>
    <property type="molecule type" value="Genomic_DNA"/>
</dbReference>
<evidence type="ECO:0000313" key="3">
    <source>
        <dbReference type="EMBL" id="CAF1371144.1"/>
    </source>
</evidence>
<comment type="caution">
    <text evidence="2">The sequence shown here is derived from an EMBL/GenBank/DDBJ whole genome shotgun (WGS) entry which is preliminary data.</text>
</comment>
<evidence type="ECO:0000313" key="2">
    <source>
        <dbReference type="EMBL" id="CAF1140828.1"/>
    </source>
</evidence>
<evidence type="ECO:0000313" key="5">
    <source>
        <dbReference type="Proteomes" id="UP000663870"/>
    </source>
</evidence>
<organism evidence="2 4">
    <name type="scientific">Rotaria sordida</name>
    <dbReference type="NCBI Taxonomy" id="392033"/>
    <lineage>
        <taxon>Eukaryota</taxon>
        <taxon>Metazoa</taxon>
        <taxon>Spiralia</taxon>
        <taxon>Gnathifera</taxon>
        <taxon>Rotifera</taxon>
        <taxon>Eurotatoria</taxon>
        <taxon>Bdelloidea</taxon>
        <taxon>Philodinida</taxon>
        <taxon>Philodinidae</taxon>
        <taxon>Rotaria</taxon>
    </lineage>
</organism>
<feature type="region of interest" description="Disordered" evidence="1">
    <location>
        <begin position="68"/>
        <end position="98"/>
    </location>
</feature>
<proteinExistence type="predicted"/>
<dbReference type="Proteomes" id="UP000663854">
    <property type="component" value="Unassembled WGS sequence"/>
</dbReference>
<dbReference type="Proteomes" id="UP000663870">
    <property type="component" value="Unassembled WGS sequence"/>
</dbReference>
<keyword evidence="5" id="KW-1185">Reference proteome</keyword>
<sequence length="153" mass="17208">MASGDPGSSKFNSKTDSESHSAREAYRTAKDRNGVPRSQSPLEHPTKIVDGNNPDQFVTEYKHRNVYGESISIRKDNSIDYGDGSQKQGPHYNAGRTGEKFKQHHNYNVDINDIRQHYQSARSRSQSSVMTSIERVRSVRGVIDNSDPPIKSE</sequence>
<feature type="region of interest" description="Disordered" evidence="1">
    <location>
        <begin position="1"/>
        <end position="55"/>
    </location>
</feature>
<accession>A0A814S1L8</accession>